<keyword evidence="6 8" id="KW-0539">Nucleus</keyword>
<feature type="region of interest" description="Disordered" evidence="9">
    <location>
        <begin position="65"/>
        <end position="86"/>
    </location>
</feature>
<dbReference type="PROSITE" id="PS00686">
    <property type="entry name" value="NFYA_HAP2_1"/>
    <property type="match status" value="1"/>
</dbReference>
<comment type="subcellular location">
    <subcellularLocation>
        <location evidence="1 8">Nucleus</location>
    </subcellularLocation>
</comment>
<dbReference type="PRINTS" id="PR00616">
    <property type="entry name" value="CCAATSUBUNTB"/>
</dbReference>
<organism evidence="10 11">
    <name type="scientific">Actinidia chinensis var. chinensis</name>
    <name type="common">Chinese soft-hair kiwi</name>
    <dbReference type="NCBI Taxonomy" id="1590841"/>
    <lineage>
        <taxon>Eukaryota</taxon>
        <taxon>Viridiplantae</taxon>
        <taxon>Streptophyta</taxon>
        <taxon>Embryophyta</taxon>
        <taxon>Tracheophyta</taxon>
        <taxon>Spermatophyta</taxon>
        <taxon>Magnoliopsida</taxon>
        <taxon>eudicotyledons</taxon>
        <taxon>Gunneridae</taxon>
        <taxon>Pentapetalae</taxon>
        <taxon>asterids</taxon>
        <taxon>Ericales</taxon>
        <taxon>Actinidiaceae</taxon>
        <taxon>Actinidia</taxon>
    </lineage>
</organism>
<keyword evidence="5 8" id="KW-0804">Transcription</keyword>
<dbReference type="PANTHER" id="PTHR12632">
    <property type="entry name" value="TRANSCRIPTION FACTOR NF-Y ALPHA-RELATED"/>
    <property type="match status" value="1"/>
</dbReference>
<keyword evidence="11" id="KW-1185">Reference proteome</keyword>
<dbReference type="InterPro" id="IPR018362">
    <property type="entry name" value="CCAAT-binding_factor_CS"/>
</dbReference>
<evidence type="ECO:0000256" key="7">
    <source>
        <dbReference type="ARBA" id="ARBA00025911"/>
    </source>
</evidence>
<name>A0A2R6Q554_ACTCC</name>
<dbReference type="OrthoDB" id="1097733at2759"/>
<evidence type="ECO:0000256" key="6">
    <source>
        <dbReference type="ARBA" id="ARBA00023242"/>
    </source>
</evidence>
<evidence type="ECO:0000256" key="1">
    <source>
        <dbReference type="ARBA" id="ARBA00004123"/>
    </source>
</evidence>
<dbReference type="Proteomes" id="UP000241394">
    <property type="component" value="Chromosome LG20"/>
</dbReference>
<dbReference type="Pfam" id="PF02045">
    <property type="entry name" value="CBFB_NFYA"/>
    <property type="match status" value="1"/>
</dbReference>
<evidence type="ECO:0000313" key="10">
    <source>
        <dbReference type="EMBL" id="PSS02007.1"/>
    </source>
</evidence>
<dbReference type="InterPro" id="IPR001289">
    <property type="entry name" value="NFYA"/>
</dbReference>
<dbReference type="STRING" id="1590841.A0A2R6Q554"/>
<dbReference type="PROSITE" id="PS51152">
    <property type="entry name" value="NFYA_HAP2_2"/>
    <property type="match status" value="1"/>
</dbReference>
<reference evidence="11" key="2">
    <citation type="journal article" date="2018" name="BMC Genomics">
        <title>A manually annotated Actinidia chinensis var. chinensis (kiwifruit) genome highlights the challenges associated with draft genomes and gene prediction in plants.</title>
        <authorList>
            <person name="Pilkington S.M."/>
            <person name="Crowhurst R."/>
            <person name="Hilario E."/>
            <person name="Nardozza S."/>
            <person name="Fraser L."/>
            <person name="Peng Y."/>
            <person name="Gunaseelan K."/>
            <person name="Simpson R."/>
            <person name="Tahir J."/>
            <person name="Deroles S.C."/>
            <person name="Templeton K."/>
            <person name="Luo Z."/>
            <person name="Davy M."/>
            <person name="Cheng C."/>
            <person name="McNeilage M."/>
            <person name="Scaglione D."/>
            <person name="Liu Y."/>
            <person name="Zhang Q."/>
            <person name="Datson P."/>
            <person name="De Silva N."/>
            <person name="Gardiner S.E."/>
            <person name="Bassett H."/>
            <person name="Chagne D."/>
            <person name="McCallum J."/>
            <person name="Dzierzon H."/>
            <person name="Deng C."/>
            <person name="Wang Y.Y."/>
            <person name="Barron L."/>
            <person name="Manako K."/>
            <person name="Bowen J."/>
            <person name="Foster T.M."/>
            <person name="Erridge Z.A."/>
            <person name="Tiffin H."/>
            <person name="Waite C.N."/>
            <person name="Davies K.M."/>
            <person name="Grierson E.P."/>
            <person name="Laing W.A."/>
            <person name="Kirk R."/>
            <person name="Chen X."/>
            <person name="Wood M."/>
            <person name="Montefiori M."/>
            <person name="Brummell D.A."/>
            <person name="Schwinn K.E."/>
            <person name="Catanach A."/>
            <person name="Fullerton C."/>
            <person name="Li D."/>
            <person name="Meiyalaghan S."/>
            <person name="Nieuwenhuizen N."/>
            <person name="Read N."/>
            <person name="Prakash R."/>
            <person name="Hunter D."/>
            <person name="Zhang H."/>
            <person name="McKenzie M."/>
            <person name="Knabel M."/>
            <person name="Harris A."/>
            <person name="Allan A.C."/>
            <person name="Gleave A."/>
            <person name="Chen A."/>
            <person name="Janssen B.J."/>
            <person name="Plunkett B."/>
            <person name="Ampomah-Dwamena C."/>
            <person name="Voogd C."/>
            <person name="Leif D."/>
            <person name="Lafferty D."/>
            <person name="Souleyre E.J.F."/>
            <person name="Varkonyi-Gasic E."/>
            <person name="Gambi F."/>
            <person name="Hanley J."/>
            <person name="Yao J.L."/>
            <person name="Cheung J."/>
            <person name="David K.M."/>
            <person name="Warren B."/>
            <person name="Marsh K."/>
            <person name="Snowden K.C."/>
            <person name="Lin-Wang K."/>
            <person name="Brian L."/>
            <person name="Martinez-Sanchez M."/>
            <person name="Wang M."/>
            <person name="Ileperuma N."/>
            <person name="Macnee N."/>
            <person name="Campin R."/>
            <person name="McAtee P."/>
            <person name="Drummond R.S.M."/>
            <person name="Espley R.V."/>
            <person name="Ireland H.S."/>
            <person name="Wu R."/>
            <person name="Atkinson R.G."/>
            <person name="Karunairetnam S."/>
            <person name="Bulley S."/>
            <person name="Chunkath S."/>
            <person name="Hanley Z."/>
            <person name="Storey R."/>
            <person name="Thrimawithana A.H."/>
            <person name="Thomson S."/>
            <person name="David C."/>
            <person name="Testolin R."/>
            <person name="Huang H."/>
            <person name="Hellens R.P."/>
            <person name="Schaffer R.J."/>
        </authorList>
    </citation>
    <scope>NUCLEOTIDE SEQUENCE [LARGE SCALE GENOMIC DNA]</scope>
    <source>
        <strain evidence="11">cv. Red5</strain>
    </source>
</reference>
<dbReference type="GO" id="GO:0003700">
    <property type="term" value="F:DNA-binding transcription factor activity"/>
    <property type="evidence" value="ECO:0007669"/>
    <property type="project" value="UniProtKB-UniRule"/>
</dbReference>
<evidence type="ECO:0000256" key="9">
    <source>
        <dbReference type="SAM" id="MobiDB-lite"/>
    </source>
</evidence>
<evidence type="ECO:0000256" key="8">
    <source>
        <dbReference type="RuleBase" id="RU367155"/>
    </source>
</evidence>
<evidence type="ECO:0000256" key="5">
    <source>
        <dbReference type="ARBA" id="ARBA00023163"/>
    </source>
</evidence>
<evidence type="ECO:0000256" key="3">
    <source>
        <dbReference type="ARBA" id="ARBA00023125"/>
    </source>
</evidence>
<comment type="subunit">
    <text evidence="7">Heterotrimeric transcription factor composed of three components, NF-YA, NF-YB and NF-YC. NF-YB and NF-YC must interact and dimerize for NF-YA association and DNA binding.</text>
</comment>
<dbReference type="SMART" id="SM00521">
    <property type="entry name" value="CBF"/>
    <property type="match status" value="1"/>
</dbReference>
<dbReference type="EMBL" id="NKQK01000020">
    <property type="protein sequence ID" value="PSS02007.1"/>
    <property type="molecule type" value="Genomic_DNA"/>
</dbReference>
<dbReference type="OMA" id="RQPEHNF"/>
<keyword evidence="3 8" id="KW-0238">DNA-binding</keyword>
<comment type="caution">
    <text evidence="10">The sequence shown here is derived from an EMBL/GenBank/DDBJ whole genome shotgun (WGS) entry which is preliminary data.</text>
</comment>
<gene>
    <name evidence="10" type="ORF">CEY00_Acc23364</name>
</gene>
<dbReference type="GO" id="GO:0003677">
    <property type="term" value="F:DNA binding"/>
    <property type="evidence" value="ECO:0007669"/>
    <property type="project" value="UniProtKB-KW"/>
</dbReference>
<evidence type="ECO:0000256" key="2">
    <source>
        <dbReference type="ARBA" id="ARBA00023015"/>
    </source>
</evidence>
<accession>A0A2R6Q554</accession>
<dbReference type="Gramene" id="PSS02007">
    <property type="protein sequence ID" value="PSS02007"/>
    <property type="gene ID" value="CEY00_Acc23364"/>
</dbReference>
<dbReference type="AlphaFoldDB" id="A0A2R6Q554"/>
<keyword evidence="4" id="KW-0010">Activator</keyword>
<comment type="function">
    <text evidence="8">Component of the sequence-specific heterotrimeric transcription factor (NF-Y) which specifically recognizes a 5'-CCAAT-3' box motif found in the promoters of its target genes.</text>
</comment>
<dbReference type="GO" id="GO:0016602">
    <property type="term" value="C:CCAAT-binding factor complex"/>
    <property type="evidence" value="ECO:0007669"/>
    <property type="project" value="InterPro"/>
</dbReference>
<evidence type="ECO:0000256" key="4">
    <source>
        <dbReference type="ARBA" id="ARBA00023159"/>
    </source>
</evidence>
<keyword evidence="2 8" id="KW-0805">Transcription regulation</keyword>
<sequence>MAPQAQDLPNKNFNQSPVYSMSYFAVNCQSRWNSHKQQIPQSLSDNLSLKVESPSLLCQEAKHLGLQHQDHDSSSTQSSSQPHPEVTVVGATNSQDQCISSESGGDGSYGKQVEGQMKPVFFTGHPNSVTNPSEIDFSQSINHVSYPYADPYCGGLFAAYGPQNITQPQMVGMAPARVALPLDLAEDGPIYVNAKQYHGILRRRQMRAKLEAQNKLVKNRRPYLHESRHQHALNRVRGSGGRFLSKKKLQQADPNPGGRQKGSEFEVDQSETGKYCGSTNSSFGITSVTNSDAIFRQPDCGFSTISPHLGVRAPVVR</sequence>
<feature type="region of interest" description="Disordered" evidence="9">
    <location>
        <begin position="227"/>
        <end position="271"/>
    </location>
</feature>
<protein>
    <recommendedName>
        <fullName evidence="8">Nuclear transcription factor Y subunit</fullName>
    </recommendedName>
</protein>
<reference evidence="10 11" key="1">
    <citation type="submission" date="2017-07" db="EMBL/GenBank/DDBJ databases">
        <title>An improved, manually edited Actinidia chinensis var. chinensis (kiwifruit) genome highlights the challenges associated with draft genomes and gene prediction in plants.</title>
        <authorList>
            <person name="Pilkington S."/>
            <person name="Crowhurst R."/>
            <person name="Hilario E."/>
            <person name="Nardozza S."/>
            <person name="Fraser L."/>
            <person name="Peng Y."/>
            <person name="Gunaseelan K."/>
            <person name="Simpson R."/>
            <person name="Tahir J."/>
            <person name="Deroles S."/>
            <person name="Templeton K."/>
            <person name="Luo Z."/>
            <person name="Davy M."/>
            <person name="Cheng C."/>
            <person name="Mcneilage M."/>
            <person name="Scaglione D."/>
            <person name="Liu Y."/>
            <person name="Zhang Q."/>
            <person name="Datson P."/>
            <person name="De Silva N."/>
            <person name="Gardiner S."/>
            <person name="Bassett H."/>
            <person name="Chagne D."/>
            <person name="Mccallum J."/>
            <person name="Dzierzon H."/>
            <person name="Deng C."/>
            <person name="Wang Y.-Y."/>
            <person name="Barron N."/>
            <person name="Manako K."/>
            <person name="Bowen J."/>
            <person name="Foster T."/>
            <person name="Erridge Z."/>
            <person name="Tiffin H."/>
            <person name="Waite C."/>
            <person name="Davies K."/>
            <person name="Grierson E."/>
            <person name="Laing W."/>
            <person name="Kirk R."/>
            <person name="Chen X."/>
            <person name="Wood M."/>
            <person name="Montefiori M."/>
            <person name="Brummell D."/>
            <person name="Schwinn K."/>
            <person name="Catanach A."/>
            <person name="Fullerton C."/>
            <person name="Li D."/>
            <person name="Meiyalaghan S."/>
            <person name="Nieuwenhuizen N."/>
            <person name="Read N."/>
            <person name="Prakash R."/>
            <person name="Hunter D."/>
            <person name="Zhang H."/>
            <person name="Mckenzie M."/>
            <person name="Knabel M."/>
            <person name="Harris A."/>
            <person name="Allan A."/>
            <person name="Chen A."/>
            <person name="Janssen B."/>
            <person name="Plunkett B."/>
            <person name="Dwamena C."/>
            <person name="Voogd C."/>
            <person name="Leif D."/>
            <person name="Lafferty D."/>
            <person name="Souleyre E."/>
            <person name="Varkonyi-Gasic E."/>
            <person name="Gambi F."/>
            <person name="Hanley J."/>
            <person name="Yao J.-L."/>
            <person name="Cheung J."/>
            <person name="David K."/>
            <person name="Warren B."/>
            <person name="Marsh K."/>
            <person name="Snowden K."/>
            <person name="Lin-Wang K."/>
            <person name="Brian L."/>
            <person name="Martinez-Sanchez M."/>
            <person name="Wang M."/>
            <person name="Ileperuma N."/>
            <person name="Macnee N."/>
            <person name="Campin R."/>
            <person name="Mcatee P."/>
            <person name="Drummond R."/>
            <person name="Espley R."/>
            <person name="Ireland H."/>
            <person name="Wu R."/>
            <person name="Atkinson R."/>
            <person name="Karunairetnam S."/>
            <person name="Bulley S."/>
            <person name="Chunkath S."/>
            <person name="Hanley Z."/>
            <person name="Storey R."/>
            <person name="Thrimawithana A."/>
            <person name="Thomson S."/>
            <person name="David C."/>
            <person name="Testolin R."/>
        </authorList>
    </citation>
    <scope>NUCLEOTIDE SEQUENCE [LARGE SCALE GENOMIC DNA]</scope>
    <source>
        <strain evidence="11">cv. Red5</strain>
        <tissue evidence="10">Young leaf</tissue>
    </source>
</reference>
<dbReference type="InParanoid" id="A0A2R6Q554"/>
<proteinExistence type="inferred from homology"/>
<comment type="similarity">
    <text evidence="8">Belongs to the NFYA/HAP2 subunit family.</text>
</comment>
<dbReference type="Gene3D" id="6.10.250.2430">
    <property type="match status" value="1"/>
</dbReference>
<evidence type="ECO:0000313" key="11">
    <source>
        <dbReference type="Proteomes" id="UP000241394"/>
    </source>
</evidence>